<dbReference type="Gene3D" id="3.40.1670.10">
    <property type="entry name" value="UbiD C-terminal domain-like"/>
    <property type="match status" value="1"/>
</dbReference>
<evidence type="ECO:0000259" key="3">
    <source>
        <dbReference type="Pfam" id="PF20696"/>
    </source>
</evidence>
<reference evidence="4" key="1">
    <citation type="journal article" date="2016" name="ISME J.">
        <title>Functional metagenomic screen reveals new and diverse microbial rhodopsins.</title>
        <authorList>
            <person name="Pushkarev A."/>
            <person name="Beja O."/>
        </authorList>
    </citation>
    <scope>NUCLEOTIDE SEQUENCE</scope>
</reference>
<dbReference type="SUPFAM" id="SSF143968">
    <property type="entry name" value="UbiD C-terminal domain-like"/>
    <property type="match status" value="1"/>
</dbReference>
<dbReference type="InterPro" id="IPR048304">
    <property type="entry name" value="UbiD_Rift_dom"/>
</dbReference>
<dbReference type="PANTHER" id="PTHR30108:SF17">
    <property type="entry name" value="FERULIC ACID DECARBOXYLASE 1"/>
    <property type="match status" value="1"/>
</dbReference>
<dbReference type="GO" id="GO:0008694">
    <property type="term" value="F:4-hydroxy-3-polyprenylbenzoate decarboxylase activity"/>
    <property type="evidence" value="ECO:0007669"/>
    <property type="project" value="TreeGrafter"/>
</dbReference>
<dbReference type="Pfam" id="PF01977">
    <property type="entry name" value="UbiD"/>
    <property type="match status" value="1"/>
</dbReference>
<dbReference type="GO" id="GO:0006744">
    <property type="term" value="P:ubiquinone biosynthetic process"/>
    <property type="evidence" value="ECO:0007669"/>
    <property type="project" value="TreeGrafter"/>
</dbReference>
<feature type="domain" description="3-octaprenyl-4-hydroxybenzoate carboxy-lyase-like C-terminal" evidence="3">
    <location>
        <begin position="333"/>
        <end position="435"/>
    </location>
</feature>
<evidence type="ECO:0000256" key="1">
    <source>
        <dbReference type="SAM" id="MobiDB-lite"/>
    </source>
</evidence>
<dbReference type="Pfam" id="PF20696">
    <property type="entry name" value="UbiD_C"/>
    <property type="match status" value="1"/>
</dbReference>
<dbReference type="AlphaFoldDB" id="A0A0U2N6A3"/>
<evidence type="ECO:0000313" key="4">
    <source>
        <dbReference type="EMBL" id="ALS56231.1"/>
    </source>
</evidence>
<dbReference type="EMBL" id="KT201091">
    <property type="protein sequence ID" value="ALS56231.1"/>
    <property type="molecule type" value="Genomic_DNA"/>
</dbReference>
<dbReference type="SUPFAM" id="SSF50475">
    <property type="entry name" value="FMN-binding split barrel"/>
    <property type="match status" value="1"/>
</dbReference>
<evidence type="ECO:0000259" key="2">
    <source>
        <dbReference type="Pfam" id="PF01977"/>
    </source>
</evidence>
<dbReference type="InterPro" id="IPR049381">
    <property type="entry name" value="UbiD-like_C"/>
</dbReference>
<dbReference type="GO" id="GO:0005829">
    <property type="term" value="C:cytosol"/>
    <property type="evidence" value="ECO:0007669"/>
    <property type="project" value="TreeGrafter"/>
</dbReference>
<sequence>MGSTIRANAPIDLQDHLQRLEKLGLVQRISRQIDKDSELHPLVRWQFQGGIPSEDRKAFLFDNVTDASGKVYEMPVVVGALAANSEIYAAGLGVSVEEIGDVWTRGMDNPIQPVAVSDAPCQEVVMTGDELTRQGGGLAALPVPISTPGFDAAPYLTATLVVTKDPETGVRNMGTYRAQLKARDRLGVRMASRLGGAGGYQHWLKYQSRGEVMPVAIVLGCAPAILFTGPQKLPIDEDEMAVAGGLIGSAVRTTRCKTVDLEVPADAEIVIEGEIATDYLEPEGPFGESHGHVAMEDFNMSMKVTAITMRNKAVFISIISQVTPSESSTLKKVAYEPLFFGHLKKTFNIKGIKRVVMHEPLTNIRKVIFLQFDRNVPQTEVWRGLQAAASLQAQCGKVVIAVSEDIDPNNADAIFWSIAYRSNISSDVHITPYRSGGHGPKSGRSGTDATLMIDATLKANMPPLALPREDFMVRAKGIWEELQLPRLTPQSPWHGYELGDWSEQWNDYAKRAVAGDWETNGSMTENNQKGGMKPETPVRDFEK</sequence>
<proteinExistence type="predicted"/>
<dbReference type="InterPro" id="IPR002830">
    <property type="entry name" value="UbiD"/>
</dbReference>
<name>A0A0U2N6A3_9BACT</name>
<dbReference type="PANTHER" id="PTHR30108">
    <property type="entry name" value="3-OCTAPRENYL-4-HYDROXYBENZOATE CARBOXY-LYASE-RELATED"/>
    <property type="match status" value="1"/>
</dbReference>
<feature type="compositionally biased region" description="Polar residues" evidence="1">
    <location>
        <begin position="519"/>
        <end position="529"/>
    </location>
</feature>
<organism evidence="4">
    <name type="scientific">uncultured bacterium EIL20A02</name>
    <dbReference type="NCBI Taxonomy" id="1768200"/>
    <lineage>
        <taxon>Bacteria</taxon>
        <taxon>environmental samples</taxon>
    </lineage>
</organism>
<accession>A0A0U2N6A3</accession>
<protein>
    <submittedName>
        <fullName evidence="4">Putative carboxylase</fullName>
    </submittedName>
</protein>
<feature type="domain" description="3-octaprenyl-4-hydroxybenzoate carboxy-lyase-like Rift-related" evidence="2">
    <location>
        <begin position="116"/>
        <end position="319"/>
    </location>
</feature>
<feature type="region of interest" description="Disordered" evidence="1">
    <location>
        <begin position="516"/>
        <end position="543"/>
    </location>
</feature>